<organism evidence="2">
    <name type="scientific">human gut metagenome</name>
    <dbReference type="NCBI Taxonomy" id="408170"/>
    <lineage>
        <taxon>unclassified sequences</taxon>
        <taxon>metagenomes</taxon>
        <taxon>organismal metagenomes</taxon>
    </lineage>
</organism>
<dbReference type="PANTHER" id="PTHR38730">
    <property type="entry name" value="SLL7028 PROTEIN"/>
    <property type="match status" value="1"/>
</dbReference>
<dbReference type="Gene3D" id="3.30.2010.10">
    <property type="entry name" value="Metalloproteases ('zincins'), catalytic domain"/>
    <property type="match status" value="1"/>
</dbReference>
<comment type="caution">
    <text evidence="2">The sequence shown here is derived from an EMBL/GenBank/DDBJ whole genome shotgun (WGS) entry which is preliminary data.</text>
</comment>
<proteinExistence type="predicted"/>
<sequence length="113" mass="12989">MRILCNHGFYGLLLMHMIYSIDEGCETAYTDGVRIAFSPFFLEELSDKELDYVLMHEILHVVLQHCLRGEYKDNERYNIAADIVINSTIMHENDDKASSITLSTYGESMHIAP</sequence>
<dbReference type="EMBL" id="AJWZ01007730">
    <property type="protein sequence ID" value="EKC56094.1"/>
    <property type="molecule type" value="Genomic_DNA"/>
</dbReference>
<dbReference type="Pfam" id="PF13203">
    <property type="entry name" value="DUF2201_N"/>
    <property type="match status" value="1"/>
</dbReference>
<dbReference type="PANTHER" id="PTHR38730:SF1">
    <property type="entry name" value="SLL7028 PROTEIN"/>
    <property type="match status" value="1"/>
</dbReference>
<evidence type="ECO:0000259" key="1">
    <source>
        <dbReference type="Pfam" id="PF13203"/>
    </source>
</evidence>
<name>K1SL33_9ZZZZ</name>
<accession>K1SL33</accession>
<feature type="domain" description="Putative metallopeptidase" evidence="1">
    <location>
        <begin position="6"/>
        <end position="92"/>
    </location>
</feature>
<gene>
    <name evidence="2" type="ORF">OBE_11238</name>
</gene>
<evidence type="ECO:0000313" key="2">
    <source>
        <dbReference type="EMBL" id="EKC56094.1"/>
    </source>
</evidence>
<protein>
    <recommendedName>
        <fullName evidence="1">Putative metallopeptidase domain-containing protein</fullName>
    </recommendedName>
</protein>
<dbReference type="InterPro" id="IPR025154">
    <property type="entry name" value="Put_metallopeptidase_dom"/>
</dbReference>
<dbReference type="AlphaFoldDB" id="K1SL33"/>
<reference evidence="2" key="1">
    <citation type="journal article" date="2013" name="Environ. Microbiol.">
        <title>Microbiota from the distal guts of lean and obese adolescents exhibit partial functional redundancy besides clear differences in community structure.</title>
        <authorList>
            <person name="Ferrer M."/>
            <person name="Ruiz A."/>
            <person name="Lanza F."/>
            <person name="Haange S.B."/>
            <person name="Oberbach A."/>
            <person name="Till H."/>
            <person name="Bargiela R."/>
            <person name="Campoy C."/>
            <person name="Segura M.T."/>
            <person name="Richter M."/>
            <person name="von Bergen M."/>
            <person name="Seifert J."/>
            <person name="Suarez A."/>
        </authorList>
    </citation>
    <scope>NUCLEOTIDE SEQUENCE</scope>
</reference>
<feature type="non-terminal residue" evidence="2">
    <location>
        <position position="113"/>
    </location>
</feature>